<organism evidence="1 2">
    <name type="scientific">Ascobolus immersus RN42</name>
    <dbReference type="NCBI Taxonomy" id="1160509"/>
    <lineage>
        <taxon>Eukaryota</taxon>
        <taxon>Fungi</taxon>
        <taxon>Dikarya</taxon>
        <taxon>Ascomycota</taxon>
        <taxon>Pezizomycotina</taxon>
        <taxon>Pezizomycetes</taxon>
        <taxon>Pezizales</taxon>
        <taxon>Ascobolaceae</taxon>
        <taxon>Ascobolus</taxon>
    </lineage>
</organism>
<dbReference type="AlphaFoldDB" id="A0A3N4ICV6"/>
<dbReference type="SUPFAM" id="SSF48403">
    <property type="entry name" value="Ankyrin repeat"/>
    <property type="match status" value="1"/>
</dbReference>
<protein>
    <recommendedName>
        <fullName evidence="3">Ankyrin</fullName>
    </recommendedName>
</protein>
<evidence type="ECO:0000313" key="2">
    <source>
        <dbReference type="Proteomes" id="UP000275078"/>
    </source>
</evidence>
<dbReference type="InterPro" id="IPR036770">
    <property type="entry name" value="Ankyrin_rpt-contain_sf"/>
</dbReference>
<name>A0A3N4ICV6_ASCIM</name>
<accession>A0A3N4ICV6</accession>
<gene>
    <name evidence="1" type="ORF">BJ508DRAFT_359980</name>
</gene>
<sequence>MPNDHSENSPQTGAIFRLPPELHRIIASFFDPTEYSPGFNAILRTCRYLNAVYSELYHDWLAKVILKETTEHGHSTFTVRPVTDIFSDGPMLTPPDRTSGGTCTCSRVAGLNGRTVLRHISLFASTTTISGILERLERWQTPQHEFAAHYFLHANLTAPRKDRRSMAEQLAVTEFLCSRLGPEGLNKLPPSCLDDPLSDLINDPLREEHIDPQHALSLARCIVAAGLDTTQPPAKFYTHYYSNYRGRHQFNVDDVISTYLHMAVNRGNLAMTKFLVLECGADPNGTGPNPRCYATPLNVNWIPTKERESSHGLDRLRERMEIVRFLVSQGADINGGKGPDGMYDSHPLNIDDMRAHRLARDMRGDESRALFCQLYIPDPDRAPPEGNCTPLLVEYDYTVVFYNIIVHTILELFESGAAPNLDVANAMKGCYGNRSGFDSLIPHLIHNYHEDLGILSSPKLQKEASNWYTQPLLQCQSKVSLLRRLIAAGCDVNATVEERNPYVKFTLLEYVEQRGLDHEKEEIIKTLLAGGARIGEVAKTREC</sequence>
<dbReference type="InterPro" id="IPR002110">
    <property type="entry name" value="Ankyrin_rpt"/>
</dbReference>
<dbReference type="Pfam" id="PF00023">
    <property type="entry name" value="Ank"/>
    <property type="match status" value="1"/>
</dbReference>
<keyword evidence="2" id="KW-1185">Reference proteome</keyword>
<evidence type="ECO:0008006" key="3">
    <source>
        <dbReference type="Google" id="ProtNLM"/>
    </source>
</evidence>
<proteinExistence type="predicted"/>
<dbReference type="EMBL" id="ML119661">
    <property type="protein sequence ID" value="RPA83952.1"/>
    <property type="molecule type" value="Genomic_DNA"/>
</dbReference>
<reference evidence="1 2" key="1">
    <citation type="journal article" date="2018" name="Nat. Ecol. Evol.">
        <title>Pezizomycetes genomes reveal the molecular basis of ectomycorrhizal truffle lifestyle.</title>
        <authorList>
            <person name="Murat C."/>
            <person name="Payen T."/>
            <person name="Noel B."/>
            <person name="Kuo A."/>
            <person name="Morin E."/>
            <person name="Chen J."/>
            <person name="Kohler A."/>
            <person name="Krizsan K."/>
            <person name="Balestrini R."/>
            <person name="Da Silva C."/>
            <person name="Montanini B."/>
            <person name="Hainaut M."/>
            <person name="Levati E."/>
            <person name="Barry K.W."/>
            <person name="Belfiori B."/>
            <person name="Cichocki N."/>
            <person name="Clum A."/>
            <person name="Dockter R.B."/>
            <person name="Fauchery L."/>
            <person name="Guy J."/>
            <person name="Iotti M."/>
            <person name="Le Tacon F."/>
            <person name="Lindquist E.A."/>
            <person name="Lipzen A."/>
            <person name="Malagnac F."/>
            <person name="Mello A."/>
            <person name="Molinier V."/>
            <person name="Miyauchi S."/>
            <person name="Poulain J."/>
            <person name="Riccioni C."/>
            <person name="Rubini A."/>
            <person name="Sitrit Y."/>
            <person name="Splivallo R."/>
            <person name="Traeger S."/>
            <person name="Wang M."/>
            <person name="Zifcakova L."/>
            <person name="Wipf D."/>
            <person name="Zambonelli A."/>
            <person name="Paolocci F."/>
            <person name="Nowrousian M."/>
            <person name="Ottonello S."/>
            <person name="Baldrian P."/>
            <person name="Spatafora J.W."/>
            <person name="Henrissat B."/>
            <person name="Nagy L.G."/>
            <person name="Aury J.M."/>
            <person name="Wincker P."/>
            <person name="Grigoriev I.V."/>
            <person name="Bonfante P."/>
            <person name="Martin F.M."/>
        </authorList>
    </citation>
    <scope>NUCLEOTIDE SEQUENCE [LARGE SCALE GENOMIC DNA]</scope>
    <source>
        <strain evidence="1 2">RN42</strain>
    </source>
</reference>
<dbReference type="Gene3D" id="1.25.40.20">
    <property type="entry name" value="Ankyrin repeat-containing domain"/>
    <property type="match status" value="1"/>
</dbReference>
<dbReference type="Proteomes" id="UP000275078">
    <property type="component" value="Unassembled WGS sequence"/>
</dbReference>
<evidence type="ECO:0000313" key="1">
    <source>
        <dbReference type="EMBL" id="RPA83952.1"/>
    </source>
</evidence>